<proteinExistence type="predicted"/>
<name>A0ABU0PED0_9MICO</name>
<sequence>MKAMQARHRYLNFVRMMDYLGAHACADCGESDPVVLDFGHLPGEDKRFEISRAVNASTPPGR</sequence>
<protein>
    <submittedName>
        <fullName evidence="1">Uncharacterized protein</fullName>
    </submittedName>
</protein>
<reference evidence="1 2" key="1">
    <citation type="submission" date="2023-07" db="EMBL/GenBank/DDBJ databases">
        <title>Comparative genomics of wheat-associated soil bacteria to identify genetic determinants of phenazine resistance.</title>
        <authorList>
            <person name="Mouncey N."/>
        </authorList>
    </citation>
    <scope>NUCLEOTIDE SEQUENCE [LARGE SCALE GENOMIC DNA]</scope>
    <source>
        <strain evidence="1 2">W2I7</strain>
    </source>
</reference>
<dbReference type="EMBL" id="JAUSXK010000001">
    <property type="protein sequence ID" value="MDQ0645673.1"/>
    <property type="molecule type" value="Genomic_DNA"/>
</dbReference>
<gene>
    <name evidence="1" type="ORF">QFZ46_003833</name>
</gene>
<dbReference type="Proteomes" id="UP001239085">
    <property type="component" value="Unassembled WGS sequence"/>
</dbReference>
<organism evidence="1 2">
    <name type="scientific">Microbacterium murale</name>
    <dbReference type="NCBI Taxonomy" id="1081040"/>
    <lineage>
        <taxon>Bacteria</taxon>
        <taxon>Bacillati</taxon>
        <taxon>Actinomycetota</taxon>
        <taxon>Actinomycetes</taxon>
        <taxon>Micrococcales</taxon>
        <taxon>Microbacteriaceae</taxon>
        <taxon>Microbacterium</taxon>
    </lineage>
</organism>
<keyword evidence="2" id="KW-1185">Reference proteome</keyword>
<evidence type="ECO:0000313" key="2">
    <source>
        <dbReference type="Proteomes" id="UP001239085"/>
    </source>
</evidence>
<evidence type="ECO:0000313" key="1">
    <source>
        <dbReference type="EMBL" id="MDQ0645673.1"/>
    </source>
</evidence>
<comment type="caution">
    <text evidence="1">The sequence shown here is derived from an EMBL/GenBank/DDBJ whole genome shotgun (WGS) entry which is preliminary data.</text>
</comment>
<dbReference type="RefSeq" id="WP_307364162.1">
    <property type="nucleotide sequence ID" value="NZ_JAUSXK010000001.1"/>
</dbReference>
<accession>A0ABU0PED0</accession>